<dbReference type="InterPro" id="IPR013083">
    <property type="entry name" value="Znf_RING/FYVE/PHD"/>
</dbReference>
<dbReference type="PROSITE" id="PS51805">
    <property type="entry name" value="EPHD"/>
    <property type="match status" value="1"/>
</dbReference>
<comment type="subcellular location">
    <subcellularLocation>
        <location evidence="1">Nucleus</location>
    </subcellularLocation>
</comment>
<evidence type="ECO:0000256" key="5">
    <source>
        <dbReference type="ARBA" id="ARBA00023242"/>
    </source>
</evidence>
<keyword evidence="8" id="KW-0732">Signal</keyword>
<evidence type="ECO:0000256" key="7">
    <source>
        <dbReference type="SAM" id="MobiDB-lite"/>
    </source>
</evidence>
<reference evidence="10 11" key="1">
    <citation type="submission" date="2021-05" db="EMBL/GenBank/DDBJ databases">
        <authorList>
            <person name="Zahm M."/>
            <person name="Klopp C."/>
            <person name="Cabau C."/>
            <person name="Kuhl H."/>
            <person name="Suciu R."/>
            <person name="Ciorpac M."/>
            <person name="Holostenco D."/>
            <person name="Gessner J."/>
            <person name="Wuertz S."/>
            <person name="Hohne C."/>
            <person name="Stock M."/>
            <person name="Gislard M."/>
            <person name="Lluch J."/>
            <person name="Milhes M."/>
            <person name="Lampietro C."/>
            <person name="Lopez Roques C."/>
            <person name="Donnadieu C."/>
            <person name="Du K."/>
            <person name="Schartl M."/>
            <person name="Guiguen Y."/>
        </authorList>
    </citation>
    <scope>NUCLEOTIDE SEQUENCE [LARGE SCALE GENOMIC DNA]</scope>
    <source>
        <strain evidence="10">Hh-F2</strain>
        <tissue evidence="10">Blood</tissue>
    </source>
</reference>
<keyword evidence="6" id="KW-0175">Coiled coil</keyword>
<keyword evidence="11" id="KW-1185">Reference proteome</keyword>
<dbReference type="EMBL" id="JAHFZB010000008">
    <property type="protein sequence ID" value="KAK6487066.1"/>
    <property type="molecule type" value="Genomic_DNA"/>
</dbReference>
<dbReference type="SUPFAM" id="SSF57903">
    <property type="entry name" value="FYVE/PHD zinc finger"/>
    <property type="match status" value="1"/>
</dbReference>
<comment type="caution">
    <text evidence="10">The sequence shown here is derived from an EMBL/GenBank/DDBJ whole genome shotgun (WGS) entry which is preliminary data.</text>
</comment>
<feature type="region of interest" description="Disordered" evidence="7">
    <location>
        <begin position="149"/>
        <end position="259"/>
    </location>
</feature>
<evidence type="ECO:0000256" key="4">
    <source>
        <dbReference type="ARBA" id="ARBA00022833"/>
    </source>
</evidence>
<name>A0ABR0ZR72_HUSHU</name>
<feature type="domain" description="PHD-type" evidence="9">
    <location>
        <begin position="25"/>
        <end position="143"/>
    </location>
</feature>
<feature type="signal peptide" evidence="8">
    <location>
        <begin position="1"/>
        <end position="22"/>
    </location>
</feature>
<keyword evidence="4" id="KW-0862">Zinc</keyword>
<evidence type="ECO:0000259" key="9">
    <source>
        <dbReference type="PROSITE" id="PS51805"/>
    </source>
</evidence>
<feature type="compositionally biased region" description="Acidic residues" evidence="7">
    <location>
        <begin position="158"/>
        <end position="173"/>
    </location>
</feature>
<dbReference type="PANTHER" id="PTHR12420:SF4">
    <property type="entry name" value="PHD FINGER PROTEIN 11"/>
    <property type="match status" value="1"/>
</dbReference>
<sequence length="442" mass="49156">MKGYRKWGVSGVALALLLFCKAYLKMSCGFCHLAMESRKTGPLLQKEDTAAHENCLLFSSGLVTQSTPEGDDLAGFSVEGVKKEINRGRKLYCFRCKKSGATVGCEVKKCKRSYHFLCALKDNAKKEEDMDRGLFRIYCEIHKSKIPEDAIDDKSDAESDQTEESESDTDNSSDECTKKTPKRKRSPPAKRIYFKKSRKRTSSPRIVISKKNPADGDKSDDTLIESEDAESPCSSGINGPKKTEKRTLMKSPSKNSIGAISPRLKVVRMDADPVSKGKNMNESEDEQLATDTDKNGACDTGVSDASNNVDSHDEKEDEEASESILMPIKIESVSLRRSVYSGNPAEFWKTCREARCVEKLFSKIQTTVSNVSQKIVTHAASDHDYKFAMDILIASGLLPEVISDNNKDLKEKLKELEAEIDSLLKAQVAMQELKEITKNIQN</sequence>
<feature type="region of interest" description="Disordered" evidence="7">
    <location>
        <begin position="273"/>
        <end position="322"/>
    </location>
</feature>
<keyword evidence="2" id="KW-0479">Metal-binding</keyword>
<dbReference type="InterPro" id="IPR034732">
    <property type="entry name" value="EPHD"/>
</dbReference>
<keyword evidence="3" id="KW-0863">Zinc-finger</keyword>
<evidence type="ECO:0000313" key="10">
    <source>
        <dbReference type="EMBL" id="KAK6487066.1"/>
    </source>
</evidence>
<dbReference type="PANTHER" id="PTHR12420">
    <property type="entry name" value="PHD FINGER PROTEIN"/>
    <property type="match status" value="1"/>
</dbReference>
<evidence type="ECO:0000256" key="6">
    <source>
        <dbReference type="SAM" id="Coils"/>
    </source>
</evidence>
<evidence type="ECO:0000313" key="11">
    <source>
        <dbReference type="Proteomes" id="UP001369086"/>
    </source>
</evidence>
<dbReference type="InterPro" id="IPR011011">
    <property type="entry name" value="Znf_FYVE_PHD"/>
</dbReference>
<feature type="coiled-coil region" evidence="6">
    <location>
        <begin position="399"/>
        <end position="433"/>
    </location>
</feature>
<evidence type="ECO:0000256" key="8">
    <source>
        <dbReference type="SAM" id="SignalP"/>
    </source>
</evidence>
<evidence type="ECO:0000256" key="1">
    <source>
        <dbReference type="ARBA" id="ARBA00004123"/>
    </source>
</evidence>
<dbReference type="InterPro" id="IPR001965">
    <property type="entry name" value="Znf_PHD"/>
</dbReference>
<dbReference type="InterPro" id="IPR051188">
    <property type="entry name" value="PHD-type_Zinc_Finger"/>
</dbReference>
<dbReference type="Pfam" id="PF13771">
    <property type="entry name" value="zf-HC5HC2H"/>
    <property type="match status" value="1"/>
</dbReference>
<protein>
    <recommendedName>
        <fullName evidence="9">PHD-type domain-containing protein</fullName>
    </recommendedName>
</protein>
<proteinExistence type="predicted"/>
<feature type="chain" id="PRO_5046773968" description="PHD-type domain-containing protein" evidence="8">
    <location>
        <begin position="23"/>
        <end position="442"/>
    </location>
</feature>
<dbReference type="Gene3D" id="3.30.40.10">
    <property type="entry name" value="Zinc/RING finger domain, C3HC4 (zinc finger)"/>
    <property type="match status" value="1"/>
</dbReference>
<dbReference type="SMART" id="SM00249">
    <property type="entry name" value="PHD"/>
    <property type="match status" value="1"/>
</dbReference>
<dbReference type="Proteomes" id="UP001369086">
    <property type="component" value="Unassembled WGS sequence"/>
</dbReference>
<accession>A0ABR0ZR72</accession>
<evidence type="ECO:0000256" key="3">
    <source>
        <dbReference type="ARBA" id="ARBA00022771"/>
    </source>
</evidence>
<organism evidence="10 11">
    <name type="scientific">Huso huso</name>
    <name type="common">Beluga</name>
    <name type="synonym">Acipenser huso</name>
    <dbReference type="NCBI Taxonomy" id="61971"/>
    <lineage>
        <taxon>Eukaryota</taxon>
        <taxon>Metazoa</taxon>
        <taxon>Chordata</taxon>
        <taxon>Craniata</taxon>
        <taxon>Vertebrata</taxon>
        <taxon>Euteleostomi</taxon>
        <taxon>Actinopterygii</taxon>
        <taxon>Chondrostei</taxon>
        <taxon>Acipenseriformes</taxon>
        <taxon>Acipenseridae</taxon>
        <taxon>Huso</taxon>
    </lineage>
</organism>
<feature type="compositionally biased region" description="Basic residues" evidence="7">
    <location>
        <begin position="179"/>
        <end position="202"/>
    </location>
</feature>
<feature type="compositionally biased region" description="Basic and acidic residues" evidence="7">
    <location>
        <begin position="212"/>
        <end position="221"/>
    </location>
</feature>
<gene>
    <name evidence="10" type="ORF">HHUSO_G10804</name>
</gene>
<keyword evidence="5" id="KW-0539">Nucleus</keyword>
<evidence type="ECO:0000256" key="2">
    <source>
        <dbReference type="ARBA" id="ARBA00022723"/>
    </source>
</evidence>